<sequence>MHFVACGDLLFSSSNLINRLEKRLIDELKTSDATFGNAEFTCPDPMKQFPAAGRLYITSVNESTLDEVADLNFSLVSFANNHSGDFGPEGVINTINAAEKRKIAPCGIGRSLEDALLPKFVDSPNGRIGCVATSTTRSEMMLASSAGARTLPRPGISPLRWGRAYVLPHAQYRQLQRIDESLGTAEAFRRCNEIEIKKPFEDGHFKFGSLFEGSLDIERGDHAYVRTYYNEEDAAALLKSVKDSKNRSDFNFVSVHTHEGMNNNWYNPIPAEFVQEFTRKCIDVGADAVVCHGAHFMRGVEIYKEKPIFYNLGSFLMEFEVGESLISPEMYNCYGLPSHSRPSDLHMSRANDATGKFTGFNSSPVFSRNALAVIDTDADGKVHPKLLPLDLGMQRERKMDRGVPHVASPKVAEELAAYLTDASKEWGTKLTYNESTAYIEITA</sequence>
<dbReference type="InParanoid" id="A0A448YPG1"/>
<dbReference type="Proteomes" id="UP000290900">
    <property type="component" value="Unassembled WGS sequence"/>
</dbReference>
<keyword evidence="4" id="KW-1185">Reference proteome</keyword>
<feature type="domain" description="Capsule synthesis protein CapA" evidence="2">
    <location>
        <begin position="2"/>
        <end position="319"/>
    </location>
</feature>
<evidence type="ECO:0000313" key="3">
    <source>
        <dbReference type="EMBL" id="VEU22814.1"/>
    </source>
</evidence>
<proteinExistence type="inferred from homology"/>
<dbReference type="AlphaFoldDB" id="A0A448YPG1"/>
<dbReference type="OrthoDB" id="189619at2759"/>
<dbReference type="Pfam" id="PF09587">
    <property type="entry name" value="PGA_cap"/>
    <property type="match status" value="1"/>
</dbReference>
<dbReference type="PANTHER" id="PTHR33393:SF11">
    <property type="entry name" value="POLYGLUTAMINE SYNTHESIS ACCESSORY PROTEIN RV0574C-RELATED"/>
    <property type="match status" value="1"/>
</dbReference>
<dbReference type="EMBL" id="CAACVR010000029">
    <property type="protein sequence ID" value="VEU22814.1"/>
    <property type="molecule type" value="Genomic_DNA"/>
</dbReference>
<comment type="similarity">
    <text evidence="1">Belongs to the CapA family.</text>
</comment>
<gene>
    <name evidence="3" type="ORF">BRENAR_LOCUS3545</name>
</gene>
<name>A0A448YPG1_BRENA</name>
<evidence type="ECO:0000259" key="2">
    <source>
        <dbReference type="SMART" id="SM00854"/>
    </source>
</evidence>
<organism evidence="3 4">
    <name type="scientific">Brettanomyces naardenensis</name>
    <name type="common">Yeast</name>
    <dbReference type="NCBI Taxonomy" id="13370"/>
    <lineage>
        <taxon>Eukaryota</taxon>
        <taxon>Fungi</taxon>
        <taxon>Dikarya</taxon>
        <taxon>Ascomycota</taxon>
        <taxon>Saccharomycotina</taxon>
        <taxon>Pichiomycetes</taxon>
        <taxon>Pichiales</taxon>
        <taxon>Pichiaceae</taxon>
        <taxon>Brettanomyces</taxon>
    </lineage>
</organism>
<dbReference type="SUPFAM" id="SSF56300">
    <property type="entry name" value="Metallo-dependent phosphatases"/>
    <property type="match status" value="1"/>
</dbReference>
<dbReference type="SMART" id="SM00854">
    <property type="entry name" value="PGA_cap"/>
    <property type="match status" value="1"/>
</dbReference>
<dbReference type="PANTHER" id="PTHR33393">
    <property type="entry name" value="POLYGLUTAMINE SYNTHESIS ACCESSORY PROTEIN RV0574C-RELATED"/>
    <property type="match status" value="1"/>
</dbReference>
<dbReference type="InterPro" id="IPR019079">
    <property type="entry name" value="Capsule_synth_CapA"/>
</dbReference>
<reference evidence="3 4" key="1">
    <citation type="submission" date="2018-12" db="EMBL/GenBank/DDBJ databases">
        <authorList>
            <person name="Tiukova I."/>
            <person name="Dainat J."/>
        </authorList>
    </citation>
    <scope>NUCLEOTIDE SEQUENCE [LARGE SCALE GENOMIC DNA]</scope>
</reference>
<dbReference type="InterPro" id="IPR052169">
    <property type="entry name" value="CW_Biosynth-Accessory"/>
</dbReference>
<protein>
    <submittedName>
        <fullName evidence="3">DEKNAAC103896</fullName>
    </submittedName>
</protein>
<evidence type="ECO:0000313" key="4">
    <source>
        <dbReference type="Proteomes" id="UP000290900"/>
    </source>
</evidence>
<dbReference type="InterPro" id="IPR029052">
    <property type="entry name" value="Metallo-depent_PP-like"/>
</dbReference>
<accession>A0A448YPG1</accession>
<evidence type="ECO:0000256" key="1">
    <source>
        <dbReference type="ARBA" id="ARBA00005662"/>
    </source>
</evidence>